<organism evidence="3 4">
    <name type="scientific">Brotaphodocola catenula</name>
    <dbReference type="NCBI Taxonomy" id="2885361"/>
    <lineage>
        <taxon>Bacteria</taxon>
        <taxon>Bacillati</taxon>
        <taxon>Bacillota</taxon>
        <taxon>Clostridia</taxon>
        <taxon>Lachnospirales</taxon>
        <taxon>Lachnospiraceae</taxon>
        <taxon>Brotaphodocola</taxon>
    </lineage>
</organism>
<evidence type="ECO:0000313" key="3">
    <source>
        <dbReference type="EMBL" id="MCC2163919.1"/>
    </source>
</evidence>
<accession>A0AAE3ALF7</accession>
<gene>
    <name evidence="3" type="ORF">LKD32_03310</name>
</gene>
<dbReference type="RefSeq" id="WP_308450686.1">
    <property type="nucleotide sequence ID" value="NZ_JAJEPU010000006.1"/>
</dbReference>
<dbReference type="Pfam" id="PF09924">
    <property type="entry name" value="LPG_synthase_C"/>
    <property type="match status" value="1"/>
</dbReference>
<protein>
    <submittedName>
        <fullName evidence="3">Phosphatidylglycerol lysyltransferase domain-containing protein</fullName>
    </submittedName>
</protein>
<sequence length="403" mass="46617">MTTRERTDYDYLTAAGKMKYLPLTAEDVISLSPFYTLRPNRSCDSAPLDQYLYRNFYQVKYCQFEDALFLMFLSEGDEPDEADLDATLENGEKHSEDAQNFEQKNERMEIYGFLPYCREEDLAHYLKLEETYFNQVLGIPLVMTSADQEGVACLKETDALNDYEVNEVEDTRDYLYDAEALRTLAGRKYTKKRNHINKFLKAYEGRWEYRTLTYADHEEVLAFLKRWMEAKLAVGEEGGIDENGEAFDPEEELRGEFLGIQDILSHENLFKHIRAGAIYLDGELKAFSIGDYNEKEKVAIISIEKADHEIPGLYQMINQQFARHAYPDALLINREDDVGIAGLRKSKMSYYPVDFEKKYVITQKSFPEKQAECGADQTENDKEDDRFAEKSEKIKNGGESAGE</sequence>
<proteinExistence type="predicted"/>
<keyword evidence="4" id="KW-1185">Reference proteome</keyword>
<dbReference type="Proteomes" id="UP001198962">
    <property type="component" value="Unassembled WGS sequence"/>
</dbReference>
<comment type="caution">
    <text evidence="3">The sequence shown here is derived from an EMBL/GenBank/DDBJ whole genome shotgun (WGS) entry which is preliminary data.</text>
</comment>
<evidence type="ECO:0000259" key="2">
    <source>
        <dbReference type="Pfam" id="PF09924"/>
    </source>
</evidence>
<dbReference type="PANTHER" id="PTHR41373:SF1">
    <property type="entry name" value="PHOSPHATIDYLGLYCEROL LYSYLTRANSFERASE C-TERMINAL DOMAIN-CONTAINING PROTEIN"/>
    <property type="match status" value="1"/>
</dbReference>
<reference evidence="3" key="1">
    <citation type="submission" date="2021-10" db="EMBL/GenBank/DDBJ databases">
        <title>Anaerobic single-cell dispensing facilitates the cultivation of human gut bacteria.</title>
        <authorList>
            <person name="Afrizal A."/>
        </authorList>
    </citation>
    <scope>NUCLEOTIDE SEQUENCE</scope>
    <source>
        <strain evidence="3">CLA-AA-H274</strain>
    </source>
</reference>
<dbReference type="AlphaFoldDB" id="A0AAE3ALF7"/>
<feature type="compositionally biased region" description="Basic and acidic residues" evidence="1">
    <location>
        <begin position="379"/>
        <end position="396"/>
    </location>
</feature>
<dbReference type="Gene3D" id="3.40.630.30">
    <property type="match status" value="1"/>
</dbReference>
<dbReference type="InterPro" id="IPR016181">
    <property type="entry name" value="Acyl_CoA_acyltransferase"/>
</dbReference>
<name>A0AAE3ALF7_9FIRM</name>
<dbReference type="EMBL" id="JAJEPU010000006">
    <property type="protein sequence ID" value="MCC2163919.1"/>
    <property type="molecule type" value="Genomic_DNA"/>
</dbReference>
<evidence type="ECO:0000313" key="4">
    <source>
        <dbReference type="Proteomes" id="UP001198962"/>
    </source>
</evidence>
<dbReference type="PANTHER" id="PTHR41373">
    <property type="entry name" value="DUF2156 DOMAIN-CONTAINING PROTEIN"/>
    <property type="match status" value="1"/>
</dbReference>
<dbReference type="InterPro" id="IPR024320">
    <property type="entry name" value="LPG_synthase_C"/>
</dbReference>
<feature type="region of interest" description="Disordered" evidence="1">
    <location>
        <begin position="368"/>
        <end position="403"/>
    </location>
</feature>
<dbReference type="SUPFAM" id="SSF55729">
    <property type="entry name" value="Acyl-CoA N-acyltransferases (Nat)"/>
    <property type="match status" value="2"/>
</dbReference>
<evidence type="ECO:0000256" key="1">
    <source>
        <dbReference type="SAM" id="MobiDB-lite"/>
    </source>
</evidence>
<feature type="domain" description="Phosphatidylglycerol lysyltransferase C-terminal" evidence="2">
    <location>
        <begin position="105"/>
        <end position="361"/>
    </location>
</feature>
<dbReference type="InterPro" id="IPR016732">
    <property type="entry name" value="UCP018688"/>
</dbReference>